<dbReference type="GO" id="GO:0008685">
    <property type="term" value="F:2-C-methyl-D-erythritol 2,4-cyclodiphosphate synthase activity"/>
    <property type="evidence" value="ECO:0007669"/>
    <property type="project" value="UniProtKB-UniRule"/>
</dbReference>
<evidence type="ECO:0000256" key="7">
    <source>
        <dbReference type="ARBA" id="ARBA00023229"/>
    </source>
</evidence>
<dbReference type="CDD" id="cd02516">
    <property type="entry name" value="CDP-ME_synthetase"/>
    <property type="match status" value="1"/>
</dbReference>
<feature type="binding site" evidence="10">
    <location>
        <begin position="372"/>
        <end position="375"/>
    </location>
    <ligand>
        <name>4-CDP-2-C-methyl-D-erythritol 2-phosphate</name>
        <dbReference type="ChEBI" id="CHEBI:57919"/>
    </ligand>
</feature>
<comment type="catalytic activity">
    <reaction evidence="1 10 11">
        <text>4-CDP-2-C-methyl-D-erythritol 2-phosphate = 2-C-methyl-D-erythritol 2,4-cyclic diphosphate + CMP</text>
        <dbReference type="Rhea" id="RHEA:23864"/>
        <dbReference type="ChEBI" id="CHEBI:57919"/>
        <dbReference type="ChEBI" id="CHEBI:58483"/>
        <dbReference type="ChEBI" id="CHEBI:60377"/>
        <dbReference type="EC" id="4.6.1.12"/>
    </reaction>
</comment>
<dbReference type="InterPro" id="IPR029044">
    <property type="entry name" value="Nucleotide-diphossugar_trans"/>
</dbReference>
<dbReference type="Gene3D" id="3.90.550.10">
    <property type="entry name" value="Spore Coat Polysaccharide Biosynthesis Protein SpsA, Chain A"/>
    <property type="match status" value="1"/>
</dbReference>
<evidence type="ECO:0000313" key="14">
    <source>
        <dbReference type="Proteomes" id="UP000478417"/>
    </source>
</evidence>
<dbReference type="Pfam" id="PF01128">
    <property type="entry name" value="IspD"/>
    <property type="match status" value="1"/>
</dbReference>
<feature type="binding site" evidence="10">
    <location>
        <position position="248"/>
    </location>
    <ligand>
        <name>a divalent metal cation</name>
        <dbReference type="ChEBI" id="CHEBI:60240"/>
    </ligand>
</feature>
<evidence type="ECO:0000256" key="6">
    <source>
        <dbReference type="ARBA" id="ARBA00022723"/>
    </source>
</evidence>
<dbReference type="Gene3D" id="3.30.1330.50">
    <property type="entry name" value="2-C-methyl-D-erythritol 2,4-cyclodiphosphate synthase"/>
    <property type="match status" value="1"/>
</dbReference>
<evidence type="ECO:0000256" key="1">
    <source>
        <dbReference type="ARBA" id="ARBA00000200"/>
    </source>
</evidence>
<evidence type="ECO:0000256" key="5">
    <source>
        <dbReference type="ARBA" id="ARBA00022695"/>
    </source>
</evidence>
<evidence type="ECO:0000256" key="3">
    <source>
        <dbReference type="ARBA" id="ARBA00012579"/>
    </source>
</evidence>
<sequence length="396" mass="42880">MEHVAILLAGGSGDRMGASIRDKILIQIGGQSVFEHVLDAFIQSETQDALVVVSRDDLQRKELKSIVRKKRISLPVFYTLGGSARQESVLNGLEILPSECKYVTIHDCARPAVHLTALKAVRSAVTEMDCAVSLAHRVTDTIRQFEQLPLEQPAKGQLLPREHLWAMETPQAFPRALIEEAHQSLQATVTDDLAVVEEMGLPVLLVESVFQNPKLTRPADLPLLEKLLSRNTMNNSSRPPFRVGFGYDIHRLKEGLPLILGGIAISSDVGLVGHSDADVLSHAIADAILGGCGLPDIGHYFPNTDAGIKGISSQEILKKACKEADRLGYRLLNVDASLIAEKPKISPYLERMKRQLSKTLGLQETEIGIKATTQEQIGALGKAAGIAAHAVATLAG</sequence>
<dbReference type="HAMAP" id="MF_00107">
    <property type="entry name" value="IspF"/>
    <property type="match status" value="1"/>
</dbReference>
<reference evidence="13 14" key="1">
    <citation type="submission" date="2020-02" db="EMBL/GenBank/DDBJ databases">
        <title>Albibacoteraceae fam. nov., the first described family within the subdivision 4 Verrucomicrobia.</title>
        <authorList>
            <person name="Xi F."/>
        </authorList>
    </citation>
    <scope>NUCLEOTIDE SEQUENCE [LARGE SCALE GENOMIC DNA]</scope>
    <source>
        <strain evidence="13 14">CK1056</strain>
    </source>
</reference>
<keyword evidence="4" id="KW-0808">Transferase</keyword>
<keyword evidence="9" id="KW-0511">Multifunctional enzyme</keyword>
<comment type="similarity">
    <text evidence="10 11">Belongs to the IspF family.</text>
</comment>
<keyword evidence="8 10" id="KW-0456">Lyase</keyword>
<dbReference type="SUPFAM" id="SSF69765">
    <property type="entry name" value="IpsF-like"/>
    <property type="match status" value="1"/>
</dbReference>
<evidence type="ECO:0000256" key="11">
    <source>
        <dbReference type="RuleBase" id="RU004395"/>
    </source>
</evidence>
<accession>A0A6B2LZ04</accession>
<name>A0A6B2LZ04_9BACT</name>
<keyword evidence="6 10" id="KW-0479">Metal-binding</keyword>
<dbReference type="EMBL" id="JAAGNX010000001">
    <property type="protein sequence ID" value="NDV61392.1"/>
    <property type="molecule type" value="Genomic_DNA"/>
</dbReference>
<gene>
    <name evidence="10" type="primary">ispF</name>
    <name evidence="13" type="ORF">G0Q06_02890</name>
</gene>
<feature type="binding site" evidence="10">
    <location>
        <position position="282"/>
    </location>
    <ligand>
        <name>a divalent metal cation</name>
        <dbReference type="ChEBI" id="CHEBI:60240"/>
    </ligand>
</feature>
<dbReference type="PANTHER" id="PTHR43181">
    <property type="entry name" value="2-C-METHYL-D-ERYTHRITOL 2,4-CYCLODIPHOSPHATE SYNTHASE, CHLOROPLASTIC"/>
    <property type="match status" value="1"/>
</dbReference>
<dbReference type="AlphaFoldDB" id="A0A6B2LZ04"/>
<feature type="binding site" evidence="10">
    <location>
        <begin position="274"/>
        <end position="275"/>
    </location>
    <ligand>
        <name>4-CDP-2-C-methyl-D-erythritol 2-phosphate</name>
        <dbReference type="ChEBI" id="CHEBI:57919"/>
    </ligand>
</feature>
<comment type="caution">
    <text evidence="13">The sequence shown here is derived from an EMBL/GenBank/DDBJ whole genome shotgun (WGS) entry which is preliminary data.</text>
</comment>
<evidence type="ECO:0000256" key="4">
    <source>
        <dbReference type="ARBA" id="ARBA00022679"/>
    </source>
</evidence>
<evidence type="ECO:0000259" key="12">
    <source>
        <dbReference type="Pfam" id="PF02542"/>
    </source>
</evidence>
<dbReference type="UniPathway" id="UPA00056">
    <property type="reaction ID" value="UER00095"/>
</dbReference>
<dbReference type="PANTHER" id="PTHR43181:SF1">
    <property type="entry name" value="2-C-METHYL-D-ERYTHRITOL 2,4-CYCLODIPHOSPHATE SYNTHASE, CHLOROPLASTIC"/>
    <property type="match status" value="1"/>
</dbReference>
<dbReference type="InterPro" id="IPR003526">
    <property type="entry name" value="MECDP_synthase"/>
</dbReference>
<organism evidence="13 14">
    <name type="scientific">Oceanipulchritudo coccoides</name>
    <dbReference type="NCBI Taxonomy" id="2706888"/>
    <lineage>
        <taxon>Bacteria</taxon>
        <taxon>Pseudomonadati</taxon>
        <taxon>Verrucomicrobiota</taxon>
        <taxon>Opitutia</taxon>
        <taxon>Puniceicoccales</taxon>
        <taxon>Oceanipulchritudinaceae</taxon>
        <taxon>Oceanipulchritudo</taxon>
    </lineage>
</organism>
<comment type="function">
    <text evidence="10">Involved in the biosynthesis of isopentenyl diphosphate (IPP) and dimethylallyl diphosphate (DMAPP), two major building blocks of isoprenoid compounds. Catalyzes the conversion of 4-diphosphocytidyl-2-C-methyl-D-erythritol 2-phosphate (CDP-ME2P) to 2-C-methyl-D-erythritol 2,4-cyclodiphosphate (ME-CPP) with a corresponding release of cytidine 5-monophosphate (CMP).</text>
</comment>
<feature type="domain" description="2-C-methyl-D-erythritol 2,4-cyclodiphosphate synthase" evidence="12">
    <location>
        <begin position="241"/>
        <end position="394"/>
    </location>
</feature>
<comment type="pathway">
    <text evidence="2 10">Isoprenoid biosynthesis; isopentenyl diphosphate biosynthesis via DXP pathway; isopentenyl diphosphate from 1-deoxy-D-xylulose 5-phosphate: step 4/6.</text>
</comment>
<feature type="site" description="Transition state stabilizer" evidence="10">
    <location>
        <position position="373"/>
    </location>
</feature>
<dbReference type="Pfam" id="PF02542">
    <property type="entry name" value="YgbB"/>
    <property type="match status" value="1"/>
</dbReference>
<evidence type="ECO:0000313" key="13">
    <source>
        <dbReference type="EMBL" id="NDV61392.1"/>
    </source>
</evidence>
<evidence type="ECO:0000256" key="2">
    <source>
        <dbReference type="ARBA" id="ARBA00004709"/>
    </source>
</evidence>
<evidence type="ECO:0000256" key="9">
    <source>
        <dbReference type="ARBA" id="ARBA00023268"/>
    </source>
</evidence>
<dbReference type="InterPro" id="IPR020555">
    <property type="entry name" value="MECDP_synthase_CS"/>
</dbReference>
<dbReference type="GO" id="GO:0070567">
    <property type="term" value="F:cytidylyltransferase activity"/>
    <property type="evidence" value="ECO:0007669"/>
    <property type="project" value="InterPro"/>
</dbReference>
<dbReference type="PROSITE" id="PS01350">
    <property type="entry name" value="ISPF"/>
    <property type="match status" value="1"/>
</dbReference>
<dbReference type="InterPro" id="IPR036571">
    <property type="entry name" value="MECDP_synthase_sf"/>
</dbReference>
<dbReference type="GO" id="GO:0016114">
    <property type="term" value="P:terpenoid biosynthetic process"/>
    <property type="evidence" value="ECO:0007669"/>
    <property type="project" value="InterPro"/>
</dbReference>
<protein>
    <recommendedName>
        <fullName evidence="3 10">2-C-methyl-D-erythritol 2,4-cyclodiphosphate synthase</fullName>
        <shortName evidence="10">MECDP-synthase</shortName>
        <shortName evidence="10">MECPP-synthase</shortName>
        <shortName evidence="10">MECPS</shortName>
        <ecNumber evidence="3 10">4.6.1.12</ecNumber>
    </recommendedName>
</protein>
<dbReference type="SUPFAM" id="SSF53448">
    <property type="entry name" value="Nucleotide-diphospho-sugar transferases"/>
    <property type="match status" value="1"/>
</dbReference>
<dbReference type="GO" id="GO:0046872">
    <property type="term" value="F:metal ion binding"/>
    <property type="evidence" value="ECO:0007669"/>
    <property type="project" value="UniProtKB-KW"/>
</dbReference>
<evidence type="ECO:0000256" key="8">
    <source>
        <dbReference type="ARBA" id="ARBA00023239"/>
    </source>
</evidence>
<proteinExistence type="inferred from homology"/>
<comment type="subunit">
    <text evidence="10">Homotrimer.</text>
</comment>
<feature type="binding site" evidence="10">
    <location>
        <begin position="248"/>
        <end position="250"/>
    </location>
    <ligand>
        <name>4-CDP-2-C-methyl-D-erythritol 2-phosphate</name>
        <dbReference type="ChEBI" id="CHEBI:57919"/>
    </ligand>
</feature>
<dbReference type="InterPro" id="IPR034683">
    <property type="entry name" value="IspD/TarI"/>
</dbReference>
<dbReference type="NCBIfam" id="TIGR00151">
    <property type="entry name" value="ispF"/>
    <property type="match status" value="1"/>
</dbReference>
<dbReference type="Proteomes" id="UP000478417">
    <property type="component" value="Unassembled WGS sequence"/>
</dbReference>
<feature type="binding site" evidence="10">
    <location>
        <position position="250"/>
    </location>
    <ligand>
        <name>a divalent metal cation</name>
        <dbReference type="ChEBI" id="CHEBI:60240"/>
    </ligand>
</feature>
<dbReference type="GO" id="GO:0019288">
    <property type="term" value="P:isopentenyl diphosphate biosynthetic process, methylerythritol 4-phosphate pathway"/>
    <property type="evidence" value="ECO:0007669"/>
    <property type="project" value="UniProtKB-UniRule"/>
</dbReference>
<keyword evidence="14" id="KW-1185">Reference proteome</keyword>
<dbReference type="RefSeq" id="WP_163962284.1">
    <property type="nucleotide sequence ID" value="NZ_JAAGNX010000001.1"/>
</dbReference>
<dbReference type="CDD" id="cd00554">
    <property type="entry name" value="MECDP_synthase"/>
    <property type="match status" value="1"/>
</dbReference>
<comment type="caution">
    <text evidence="10">Lacks conserved residue(s) required for the propagation of feature annotation.</text>
</comment>
<keyword evidence="5" id="KW-0548">Nucleotidyltransferase</keyword>
<dbReference type="EC" id="4.6.1.12" evidence="3 10"/>
<feature type="binding site" evidence="10">
    <location>
        <begin position="296"/>
        <end position="298"/>
    </location>
    <ligand>
        <name>4-CDP-2-C-methyl-D-erythritol 2-phosphate</name>
        <dbReference type="ChEBI" id="CHEBI:57919"/>
    </ligand>
</feature>
<feature type="site" description="Transition state stabilizer" evidence="10">
    <location>
        <position position="274"/>
    </location>
</feature>
<keyword evidence="7 10" id="KW-0414">Isoprene biosynthesis</keyword>
<evidence type="ECO:0000256" key="10">
    <source>
        <dbReference type="HAMAP-Rule" id="MF_00107"/>
    </source>
</evidence>
<feature type="binding site" evidence="10">
    <location>
        <begin position="301"/>
        <end position="305"/>
    </location>
    <ligand>
        <name>4-CDP-2-C-methyl-D-erythritol 2-phosphate</name>
        <dbReference type="ChEBI" id="CHEBI:57919"/>
    </ligand>
</feature>
<feature type="binding site" evidence="10">
    <location>
        <position position="382"/>
    </location>
    <ligand>
        <name>4-CDP-2-C-methyl-D-erythritol 2-phosphate</name>
        <dbReference type="ChEBI" id="CHEBI:57919"/>
    </ligand>
</feature>
<comment type="cofactor">
    <cofactor evidence="10">
        <name>a divalent metal cation</name>
        <dbReference type="ChEBI" id="CHEBI:60240"/>
    </cofactor>
    <text evidence="10">Binds 1 divalent metal cation per subunit.</text>
</comment>